<evidence type="ECO:0000313" key="1">
    <source>
        <dbReference type="EMBL" id="KAH6641728.1"/>
    </source>
</evidence>
<comment type="caution">
    <text evidence="1">The sequence shown here is derived from an EMBL/GenBank/DDBJ whole genome shotgun (WGS) entry which is preliminary data.</text>
</comment>
<sequence length="60" mass="6630">MHACIDYGRVGIALLAGYGLAFGGTHWRDASALASYSLFFSFVLGGRRRIITTIRRHDTI</sequence>
<dbReference type="Proteomes" id="UP000724584">
    <property type="component" value="Unassembled WGS sequence"/>
</dbReference>
<reference evidence="1 2" key="1">
    <citation type="journal article" date="2021" name="Nat. Commun.">
        <title>Genetic determinants of endophytism in the Arabidopsis root mycobiome.</title>
        <authorList>
            <person name="Mesny F."/>
            <person name="Miyauchi S."/>
            <person name="Thiergart T."/>
            <person name="Pickel B."/>
            <person name="Atanasova L."/>
            <person name="Karlsson M."/>
            <person name="Huettel B."/>
            <person name="Barry K.W."/>
            <person name="Haridas S."/>
            <person name="Chen C."/>
            <person name="Bauer D."/>
            <person name="Andreopoulos W."/>
            <person name="Pangilinan J."/>
            <person name="LaButti K."/>
            <person name="Riley R."/>
            <person name="Lipzen A."/>
            <person name="Clum A."/>
            <person name="Drula E."/>
            <person name="Henrissat B."/>
            <person name="Kohler A."/>
            <person name="Grigoriev I.V."/>
            <person name="Martin F.M."/>
            <person name="Hacquard S."/>
        </authorList>
    </citation>
    <scope>NUCLEOTIDE SEQUENCE [LARGE SCALE GENOMIC DNA]</scope>
    <source>
        <strain evidence="1 2">MPI-SDFR-AT-0079</strain>
    </source>
</reference>
<gene>
    <name evidence="1" type="ORF">F5144DRAFT_145538</name>
</gene>
<name>A0ACB7PJE5_9PEZI</name>
<protein>
    <submittedName>
        <fullName evidence="1">Uncharacterized protein</fullName>
    </submittedName>
</protein>
<accession>A0ACB7PJE5</accession>
<dbReference type="EMBL" id="JAGIZQ010000002">
    <property type="protein sequence ID" value="KAH6641728.1"/>
    <property type="molecule type" value="Genomic_DNA"/>
</dbReference>
<proteinExistence type="predicted"/>
<evidence type="ECO:0000313" key="2">
    <source>
        <dbReference type="Proteomes" id="UP000724584"/>
    </source>
</evidence>
<organism evidence="1 2">
    <name type="scientific">Chaetomium tenue</name>
    <dbReference type="NCBI Taxonomy" id="1854479"/>
    <lineage>
        <taxon>Eukaryota</taxon>
        <taxon>Fungi</taxon>
        <taxon>Dikarya</taxon>
        <taxon>Ascomycota</taxon>
        <taxon>Pezizomycotina</taxon>
        <taxon>Sordariomycetes</taxon>
        <taxon>Sordariomycetidae</taxon>
        <taxon>Sordariales</taxon>
        <taxon>Chaetomiaceae</taxon>
        <taxon>Chaetomium</taxon>
    </lineage>
</organism>
<keyword evidence="2" id="KW-1185">Reference proteome</keyword>